<name>A0A6I2UBW9_9FIRM</name>
<protein>
    <submittedName>
        <fullName evidence="1">Uncharacterized protein</fullName>
    </submittedName>
</protein>
<dbReference type="EMBL" id="VUNR01000005">
    <property type="protein sequence ID" value="MSU08237.1"/>
    <property type="molecule type" value="Genomic_DNA"/>
</dbReference>
<reference evidence="1 2" key="1">
    <citation type="submission" date="2019-08" db="EMBL/GenBank/DDBJ databases">
        <title>In-depth cultivation of the pig gut microbiome towards novel bacterial diversity and tailored functional studies.</title>
        <authorList>
            <person name="Wylensek D."/>
            <person name="Hitch T.C.A."/>
            <person name="Clavel T."/>
        </authorList>
    </citation>
    <scope>NUCLEOTIDE SEQUENCE [LARGE SCALE GENOMIC DNA]</scope>
    <source>
        <strain evidence="1 2">WCA-693-APC-5D-A</strain>
    </source>
</reference>
<gene>
    <name evidence="1" type="ORF">FYJ84_04440</name>
</gene>
<evidence type="ECO:0000313" key="1">
    <source>
        <dbReference type="EMBL" id="MSU08237.1"/>
    </source>
</evidence>
<dbReference type="RefSeq" id="WP_154406397.1">
    <property type="nucleotide sequence ID" value="NZ_VUNR01000005.1"/>
</dbReference>
<keyword evidence="2" id="KW-1185">Reference proteome</keyword>
<comment type="caution">
    <text evidence="1">The sequence shown here is derived from an EMBL/GenBank/DDBJ whole genome shotgun (WGS) entry which is preliminary data.</text>
</comment>
<evidence type="ECO:0000313" key="2">
    <source>
        <dbReference type="Proteomes" id="UP000433181"/>
    </source>
</evidence>
<organism evidence="1 2">
    <name type="scientific">Anaerovibrio slackiae</name>
    <dbReference type="NCBI Taxonomy" id="2652309"/>
    <lineage>
        <taxon>Bacteria</taxon>
        <taxon>Bacillati</taxon>
        <taxon>Bacillota</taxon>
        <taxon>Negativicutes</taxon>
        <taxon>Selenomonadales</taxon>
        <taxon>Selenomonadaceae</taxon>
        <taxon>Anaerovibrio</taxon>
    </lineage>
</organism>
<sequence length="90" mass="10200">MIKFISYDGKFPNLCRGTLAIEKDGKRYELRNVLISCGNSFIDAYGDGYTIKGPWRIDSFELPRKLQGDIKEIEELVNEHLEHGCCGGCI</sequence>
<dbReference type="Proteomes" id="UP000433181">
    <property type="component" value="Unassembled WGS sequence"/>
</dbReference>
<dbReference type="AlphaFoldDB" id="A0A6I2UBW9"/>
<proteinExistence type="predicted"/>
<accession>A0A6I2UBW9</accession>
<dbReference type="GeneID" id="96778154"/>